<dbReference type="NCBIfam" id="TIGR03073">
    <property type="entry name" value="release_rtcB"/>
    <property type="match status" value="1"/>
</dbReference>
<evidence type="ECO:0000256" key="7">
    <source>
        <dbReference type="ARBA" id="ARBA00047746"/>
    </source>
</evidence>
<feature type="binding site" evidence="9">
    <location>
        <position position="401"/>
    </location>
    <ligand>
        <name>GMP</name>
        <dbReference type="ChEBI" id="CHEBI:58115"/>
    </ligand>
</feature>
<accession>A0A545UF01</accession>
<dbReference type="GO" id="GO:0005525">
    <property type="term" value="F:GTP binding"/>
    <property type="evidence" value="ECO:0007669"/>
    <property type="project" value="UniProtKB-KW"/>
</dbReference>
<keyword evidence="3 9" id="KW-0547">Nucleotide-binding</keyword>
<keyword evidence="5 9" id="KW-0342">GTP-binding</keyword>
<feature type="binding site" evidence="9">
    <location>
        <begin position="140"/>
        <end position="144"/>
    </location>
    <ligand>
        <name>GMP</name>
        <dbReference type="ChEBI" id="CHEBI:58115"/>
    </ligand>
</feature>
<keyword evidence="2 10" id="KW-0479">Metal-binding</keyword>
<comment type="caution">
    <text evidence="12">The sequence shown here is derived from an EMBL/GenBank/DDBJ whole genome shotgun (WGS) entry which is preliminary data.</text>
</comment>
<feature type="binding site" evidence="9">
    <location>
        <position position="302"/>
    </location>
    <ligand>
        <name>GMP</name>
        <dbReference type="ChEBI" id="CHEBI:58115"/>
    </ligand>
</feature>
<evidence type="ECO:0000256" key="6">
    <source>
        <dbReference type="ARBA" id="ARBA00023211"/>
    </source>
</evidence>
<evidence type="ECO:0000313" key="12">
    <source>
        <dbReference type="EMBL" id="TQV88015.1"/>
    </source>
</evidence>
<dbReference type="InterPro" id="IPR001233">
    <property type="entry name" value="RtcB"/>
</dbReference>
<evidence type="ECO:0000256" key="11">
    <source>
        <dbReference type="RuleBase" id="RU371113"/>
    </source>
</evidence>
<evidence type="ECO:0000256" key="1">
    <source>
        <dbReference type="ARBA" id="ARBA00022598"/>
    </source>
</evidence>
<sequence>MGNPIQKLSDNVSLVANADTWIEGKAIQQLEKTAQLDSIVKAVGMPDLHPGRGYPIGAAFLSRSKIYPALVGNDIGCGMSLWKTDIKLRKVNLDKFEKHLSTIDAPLHEDWKEYIDSRLVEKGLMKTNFDQALGTIGGGNHFAELQQVSDIYDEAVFNALDISKNNLVLLVHSGSRGLGESILRNHVEEFGHQGLDEKSEAFSHYMKRHDDALKFAELNRELIAKRILKRLRGNGELVIDVNHNLVSQFRVSQIQVSQNQVSQNQVFESLDSENGKGWIHRKGATPSDCGIVMIPGSRGDYSYLVKPELNSNSSAECLYSLAHGAGRKWRRSDCKSRLSKRYKKSDLERTGFGSRVICKNKALIYEEAPEAYKSISSVIESMKAANLVTPIARFKPVLTYKTQGGC</sequence>
<keyword evidence="13" id="KW-1185">Reference proteome</keyword>
<comment type="catalytic activity">
    <reaction evidence="7">
        <text>a 3'-end 3'-phospho-ribonucleotide-RNA + a 5'-end dephospho-ribonucleoside-RNA + GTP = a ribonucleotidyl-ribonucleotide-RNA + GMP + diphosphate</text>
        <dbReference type="Rhea" id="RHEA:68076"/>
        <dbReference type="Rhea" id="RHEA-COMP:10463"/>
        <dbReference type="Rhea" id="RHEA-COMP:13936"/>
        <dbReference type="Rhea" id="RHEA-COMP:17355"/>
        <dbReference type="ChEBI" id="CHEBI:33019"/>
        <dbReference type="ChEBI" id="CHEBI:37565"/>
        <dbReference type="ChEBI" id="CHEBI:58115"/>
        <dbReference type="ChEBI" id="CHEBI:83062"/>
        <dbReference type="ChEBI" id="CHEBI:138284"/>
        <dbReference type="ChEBI" id="CHEBI:173118"/>
        <dbReference type="EC" id="6.5.1.8"/>
    </reaction>
</comment>
<comment type="subunit">
    <text evidence="11">Monomer.</text>
</comment>
<evidence type="ECO:0000256" key="10">
    <source>
        <dbReference type="PIRSR" id="PIRSR601233-3"/>
    </source>
</evidence>
<dbReference type="GO" id="GO:0006396">
    <property type="term" value="P:RNA processing"/>
    <property type="evidence" value="ECO:0007669"/>
    <property type="project" value="InterPro"/>
</dbReference>
<dbReference type="EC" id="6.5.1.-" evidence="11"/>
<evidence type="ECO:0000256" key="2">
    <source>
        <dbReference type="ARBA" id="ARBA00022723"/>
    </source>
</evidence>
<keyword evidence="1 11" id="KW-0436">Ligase</keyword>
<dbReference type="SUPFAM" id="SSF103365">
    <property type="entry name" value="Hypothetical protein PH1602"/>
    <property type="match status" value="1"/>
</dbReference>
<protein>
    <recommendedName>
        <fullName evidence="11">tRNA-splicing ligase RtcB</fullName>
        <ecNumber evidence="11">6.5.1.-</ecNumber>
    </recommendedName>
</protein>
<dbReference type="OrthoDB" id="9802323at2"/>
<dbReference type="Gene3D" id="3.90.1860.10">
    <property type="entry name" value="tRNA-splicing ligase RtcB"/>
    <property type="match status" value="1"/>
</dbReference>
<feature type="binding site" evidence="9">
    <location>
        <begin position="323"/>
        <end position="326"/>
    </location>
    <ligand>
        <name>GMP</name>
        <dbReference type="ChEBI" id="CHEBI:58115"/>
    </ligand>
</feature>
<dbReference type="Proteomes" id="UP000315439">
    <property type="component" value="Unassembled WGS sequence"/>
</dbReference>
<evidence type="ECO:0000313" key="13">
    <source>
        <dbReference type="Proteomes" id="UP000315439"/>
    </source>
</evidence>
<dbReference type="GO" id="GO:0046872">
    <property type="term" value="F:metal ion binding"/>
    <property type="evidence" value="ECO:0007669"/>
    <property type="project" value="UniProtKB-UniRule"/>
</dbReference>
<dbReference type="EMBL" id="VIKS01000005">
    <property type="protein sequence ID" value="TQV88015.1"/>
    <property type="molecule type" value="Genomic_DNA"/>
</dbReference>
<comment type="similarity">
    <text evidence="11">Belongs to the RtcB family.</text>
</comment>
<evidence type="ECO:0000256" key="5">
    <source>
        <dbReference type="ARBA" id="ARBA00023134"/>
    </source>
</evidence>
<dbReference type="NCBIfam" id="NF007153">
    <property type="entry name" value="PRK09588.1"/>
    <property type="match status" value="1"/>
</dbReference>
<feature type="binding site" evidence="10">
    <location>
        <position position="141"/>
    </location>
    <ligand>
        <name>Mn(2+)</name>
        <dbReference type="ChEBI" id="CHEBI:29035"/>
        <label>1</label>
    </ligand>
</feature>
<feature type="active site" description="GMP-histidine intermediate" evidence="8">
    <location>
        <position position="323"/>
    </location>
</feature>
<proteinExistence type="inferred from homology"/>
<evidence type="ECO:0000256" key="8">
    <source>
        <dbReference type="PIRSR" id="PIRSR601233-1"/>
    </source>
</evidence>
<dbReference type="PANTHER" id="PTHR11118:SF1">
    <property type="entry name" value="RNA-SPLICING LIGASE RTCB HOMOLOG"/>
    <property type="match status" value="1"/>
</dbReference>
<keyword evidence="6 10" id="KW-0464">Manganese</keyword>
<organism evidence="12 13">
    <name type="scientific">Aliikangiella coralliicola</name>
    <dbReference type="NCBI Taxonomy" id="2592383"/>
    <lineage>
        <taxon>Bacteria</taxon>
        <taxon>Pseudomonadati</taxon>
        <taxon>Pseudomonadota</taxon>
        <taxon>Gammaproteobacteria</taxon>
        <taxon>Oceanospirillales</taxon>
        <taxon>Pleioneaceae</taxon>
        <taxon>Aliikangiella</taxon>
    </lineage>
</organism>
<evidence type="ECO:0000256" key="3">
    <source>
        <dbReference type="ARBA" id="ARBA00022741"/>
    </source>
</evidence>
<evidence type="ECO:0000256" key="4">
    <source>
        <dbReference type="ARBA" id="ARBA00022800"/>
    </source>
</evidence>
<dbReference type="PANTHER" id="PTHR11118">
    <property type="entry name" value="RNA-SPLICING LIGASE RTCB HOMOLOG"/>
    <property type="match status" value="1"/>
</dbReference>
<dbReference type="Pfam" id="PF01139">
    <property type="entry name" value="RtcB"/>
    <property type="match status" value="2"/>
</dbReference>
<keyword evidence="4" id="KW-0692">RNA repair</keyword>
<dbReference type="InterPro" id="IPR036025">
    <property type="entry name" value="RtcB-like_sf"/>
</dbReference>
<feature type="binding site" evidence="10">
    <location>
        <position position="172"/>
    </location>
    <ligand>
        <name>Mn(2+)</name>
        <dbReference type="ChEBI" id="CHEBI:29035"/>
        <label>2</label>
    </ligand>
</feature>
<gene>
    <name evidence="11" type="primary">rtcB</name>
    <name evidence="12" type="ORF">FLL46_09395</name>
</gene>
<dbReference type="GO" id="GO:0170057">
    <property type="term" value="F:RNA ligase (GTP) activity"/>
    <property type="evidence" value="ECO:0007669"/>
    <property type="project" value="UniProtKB-EC"/>
</dbReference>
<dbReference type="RefSeq" id="WP_142893256.1">
    <property type="nucleotide sequence ID" value="NZ_ML660163.1"/>
</dbReference>
<evidence type="ECO:0000256" key="9">
    <source>
        <dbReference type="PIRSR" id="PIRSR601233-2"/>
    </source>
</evidence>
<dbReference type="AlphaFoldDB" id="A0A545UF01"/>
<dbReference type="GO" id="GO:0003972">
    <property type="term" value="F:RNA ligase (ATP) activity"/>
    <property type="evidence" value="ECO:0007669"/>
    <property type="project" value="TreeGrafter"/>
</dbReference>
<feature type="binding site" evidence="10">
    <location>
        <position position="74"/>
    </location>
    <ligand>
        <name>Mn(2+)</name>
        <dbReference type="ChEBI" id="CHEBI:29035"/>
        <label>1</label>
    </ligand>
</feature>
<reference evidence="12 13" key="1">
    <citation type="submission" date="2019-07" db="EMBL/GenBank/DDBJ databases">
        <title>Draft genome for Aliikangiella sp. M105.</title>
        <authorList>
            <person name="Wang G."/>
        </authorList>
    </citation>
    <scope>NUCLEOTIDE SEQUENCE [LARGE SCALE GENOMIC DNA]</scope>
    <source>
        <strain evidence="12 13">M105</strain>
    </source>
</reference>
<dbReference type="InterPro" id="IPR017510">
    <property type="entry name" value="RtcB2"/>
</dbReference>
<name>A0A545UF01_9GAMM</name>
<dbReference type="GO" id="GO:0042245">
    <property type="term" value="P:RNA repair"/>
    <property type="evidence" value="ECO:0007669"/>
    <property type="project" value="UniProtKB-KW"/>
</dbReference>
<comment type="cofactor">
    <cofactor evidence="10 11">
        <name>Mn(2+)</name>
        <dbReference type="ChEBI" id="CHEBI:29035"/>
    </cofactor>
    <text evidence="10 11">Binds 2 manganese ions per subunit.</text>
</comment>